<dbReference type="AlphaFoldDB" id="F3Z2C2"/>
<dbReference type="InterPro" id="IPR003593">
    <property type="entry name" value="AAA+_ATPase"/>
</dbReference>
<dbReference type="InterPro" id="IPR027417">
    <property type="entry name" value="P-loop_NTPase"/>
</dbReference>
<dbReference type="eggNOG" id="COG3829">
    <property type="taxonomic scope" value="Bacteria"/>
</dbReference>
<dbReference type="KEGG" id="daf:Desaf_1829"/>
<feature type="domain" description="Sigma-54 factor interaction" evidence="6">
    <location>
        <begin position="132"/>
        <end position="361"/>
    </location>
</feature>
<dbReference type="STRING" id="690850.Desaf_1829"/>
<dbReference type="Gene3D" id="3.30.450.20">
    <property type="entry name" value="PAS domain"/>
    <property type="match status" value="1"/>
</dbReference>
<dbReference type="Pfam" id="PF00158">
    <property type="entry name" value="Sigma54_activat"/>
    <property type="match status" value="1"/>
</dbReference>
<protein>
    <submittedName>
        <fullName evidence="8">PAS modulated sigma54 specific transcriptional regulator, Fis family</fullName>
    </submittedName>
</protein>
<keyword evidence="5" id="KW-0804">Transcription</keyword>
<dbReference type="GO" id="GO:0005524">
    <property type="term" value="F:ATP binding"/>
    <property type="evidence" value="ECO:0007669"/>
    <property type="project" value="UniProtKB-KW"/>
</dbReference>
<keyword evidence="9" id="KW-1185">Reference proteome</keyword>
<dbReference type="PRINTS" id="PR01590">
    <property type="entry name" value="HTHFIS"/>
</dbReference>
<sequence length="456" mass="50626">MRLTESTGVFDALGFGFFVVDEGWNVLLFNREAERITGFTRKEALGCKCSEIFHTEFCNARCPLQQALVSGGRVSRRQVHFLTRDNRRVALEISAAPFTGSGERPMGVLCFREVLADQAGTDTPADDPLRRLVFRHPLMLQLLDILRMVAPTDASVLLTGETGTGKGLLAKALHDLSRRRVGPFVGVNCAALPDKLLESELFGYKKGAFTDARADKPGMFELAQGGTIFLDEIGDLPSDLQAKLLQALEERRFYPLGATKPVSVNVRVVAASNLDLARRTTEGLFRSDLYYRLRVVELHIPPLRERSADIVPLAELFLARAAERYAKRATHLDESAKRLLSAYSFPGNVRELKHLMEHAVILSDGTTLTPAHFPPQMAVHPAPTAPMFHPGHPTCPGQAAQRLPEAERVQGGSLLERERDLLLQALSENDWSILQTAAQLGINRTTLWRRMRKYGI</sequence>
<evidence type="ECO:0000256" key="4">
    <source>
        <dbReference type="ARBA" id="ARBA00023125"/>
    </source>
</evidence>
<dbReference type="GO" id="GO:0043565">
    <property type="term" value="F:sequence-specific DNA binding"/>
    <property type="evidence" value="ECO:0007669"/>
    <property type="project" value="InterPro"/>
</dbReference>
<evidence type="ECO:0000256" key="5">
    <source>
        <dbReference type="ARBA" id="ARBA00023163"/>
    </source>
</evidence>
<dbReference type="Proteomes" id="UP000007844">
    <property type="component" value="Chromosome"/>
</dbReference>
<dbReference type="PROSITE" id="PS00675">
    <property type="entry name" value="SIGMA54_INTERACT_1"/>
    <property type="match status" value="1"/>
</dbReference>
<dbReference type="InterPro" id="IPR002197">
    <property type="entry name" value="HTH_Fis"/>
</dbReference>
<gene>
    <name evidence="8" type="ORF">Desaf_1829</name>
</gene>
<dbReference type="HOGENOM" id="CLU_000445_8_1_7"/>
<dbReference type="Pfam" id="PF25601">
    <property type="entry name" value="AAA_lid_14"/>
    <property type="match status" value="1"/>
</dbReference>
<dbReference type="Pfam" id="PF02954">
    <property type="entry name" value="HTH_8"/>
    <property type="match status" value="1"/>
</dbReference>
<dbReference type="PROSITE" id="PS00676">
    <property type="entry name" value="SIGMA54_INTERACT_2"/>
    <property type="match status" value="1"/>
</dbReference>
<dbReference type="SMART" id="SM00382">
    <property type="entry name" value="AAA"/>
    <property type="match status" value="1"/>
</dbReference>
<evidence type="ECO:0000256" key="2">
    <source>
        <dbReference type="ARBA" id="ARBA00022840"/>
    </source>
</evidence>
<keyword evidence="4" id="KW-0238">DNA-binding</keyword>
<dbReference type="SUPFAM" id="SSF46689">
    <property type="entry name" value="Homeodomain-like"/>
    <property type="match status" value="1"/>
</dbReference>
<feature type="domain" description="PAS" evidence="7">
    <location>
        <begin position="9"/>
        <end position="56"/>
    </location>
</feature>
<dbReference type="Gene3D" id="3.40.50.300">
    <property type="entry name" value="P-loop containing nucleotide triphosphate hydrolases"/>
    <property type="match status" value="1"/>
</dbReference>
<dbReference type="InterPro" id="IPR035965">
    <property type="entry name" value="PAS-like_dom_sf"/>
</dbReference>
<organism evidence="8 9">
    <name type="scientific">Desulfocurvibacter africanus subsp. africanus str. Walvis Bay</name>
    <dbReference type="NCBI Taxonomy" id="690850"/>
    <lineage>
        <taxon>Bacteria</taxon>
        <taxon>Pseudomonadati</taxon>
        <taxon>Thermodesulfobacteriota</taxon>
        <taxon>Desulfovibrionia</taxon>
        <taxon>Desulfovibrionales</taxon>
        <taxon>Desulfovibrionaceae</taxon>
        <taxon>Desulfocurvibacter</taxon>
    </lineage>
</organism>
<dbReference type="InterPro" id="IPR025944">
    <property type="entry name" value="Sigma_54_int_dom_CS"/>
</dbReference>
<dbReference type="SUPFAM" id="SSF55785">
    <property type="entry name" value="PYP-like sensor domain (PAS domain)"/>
    <property type="match status" value="1"/>
</dbReference>
<dbReference type="PROSITE" id="PS50045">
    <property type="entry name" value="SIGMA54_INTERACT_4"/>
    <property type="match status" value="1"/>
</dbReference>
<dbReference type="RefSeq" id="WP_014259920.1">
    <property type="nucleotide sequence ID" value="NC_016629.1"/>
</dbReference>
<proteinExistence type="predicted"/>
<dbReference type="NCBIfam" id="TIGR00229">
    <property type="entry name" value="sensory_box"/>
    <property type="match status" value="1"/>
</dbReference>
<dbReference type="PROSITE" id="PS50112">
    <property type="entry name" value="PAS"/>
    <property type="match status" value="1"/>
</dbReference>
<dbReference type="InterPro" id="IPR000014">
    <property type="entry name" value="PAS"/>
</dbReference>
<dbReference type="InterPro" id="IPR025943">
    <property type="entry name" value="Sigma_54_int_dom_ATP-bd_2"/>
</dbReference>
<dbReference type="Pfam" id="PF00989">
    <property type="entry name" value="PAS"/>
    <property type="match status" value="1"/>
</dbReference>
<evidence type="ECO:0000256" key="1">
    <source>
        <dbReference type="ARBA" id="ARBA00022741"/>
    </source>
</evidence>
<dbReference type="Gene3D" id="1.10.10.60">
    <property type="entry name" value="Homeodomain-like"/>
    <property type="match status" value="1"/>
</dbReference>
<evidence type="ECO:0000259" key="6">
    <source>
        <dbReference type="PROSITE" id="PS50045"/>
    </source>
</evidence>
<dbReference type="PANTHER" id="PTHR32071">
    <property type="entry name" value="TRANSCRIPTIONAL REGULATORY PROTEIN"/>
    <property type="match status" value="1"/>
</dbReference>
<keyword evidence="1" id="KW-0547">Nucleotide-binding</keyword>
<evidence type="ECO:0000313" key="9">
    <source>
        <dbReference type="Proteomes" id="UP000007844"/>
    </source>
</evidence>
<dbReference type="CDD" id="cd00130">
    <property type="entry name" value="PAS"/>
    <property type="match status" value="1"/>
</dbReference>
<name>F3Z2C2_DESAF</name>
<dbReference type="InterPro" id="IPR025662">
    <property type="entry name" value="Sigma_54_int_dom_ATP-bd_1"/>
</dbReference>
<evidence type="ECO:0000256" key="3">
    <source>
        <dbReference type="ARBA" id="ARBA00023015"/>
    </source>
</evidence>
<reference evidence="8 9" key="1">
    <citation type="journal article" date="2011" name="J. Bacteriol.">
        <title>Genome sequence of the mercury-methylating and pleomorphic Desulfovibrio africanus Strain Walvis Bay.</title>
        <authorList>
            <person name="Brown S.D."/>
            <person name="Wall J.D."/>
            <person name="Kucken A.M."/>
            <person name="Gilmour C.C."/>
            <person name="Podar M."/>
            <person name="Brandt C.C."/>
            <person name="Teshima H."/>
            <person name="Detter J.C."/>
            <person name="Han C.S."/>
            <person name="Land M.L."/>
            <person name="Lucas S."/>
            <person name="Han J."/>
            <person name="Pennacchio L."/>
            <person name="Nolan M."/>
            <person name="Pitluck S."/>
            <person name="Woyke T."/>
            <person name="Goodwin L."/>
            <person name="Palumbo A.V."/>
            <person name="Elias D.A."/>
        </authorList>
    </citation>
    <scope>NUCLEOTIDE SEQUENCE [LARGE SCALE GENOMIC DNA]</scope>
    <source>
        <strain evidence="8 9">Walvis Bay</strain>
    </source>
</reference>
<dbReference type="SMART" id="SM00091">
    <property type="entry name" value="PAS"/>
    <property type="match status" value="1"/>
</dbReference>
<keyword evidence="3" id="KW-0805">Transcription regulation</keyword>
<evidence type="ECO:0000313" key="8">
    <source>
        <dbReference type="EMBL" id="EGJ50162.1"/>
    </source>
</evidence>
<dbReference type="PROSITE" id="PS00688">
    <property type="entry name" value="SIGMA54_INTERACT_3"/>
    <property type="match status" value="1"/>
</dbReference>
<dbReference type="CDD" id="cd00009">
    <property type="entry name" value="AAA"/>
    <property type="match status" value="1"/>
</dbReference>
<dbReference type="Gene3D" id="1.10.8.60">
    <property type="match status" value="1"/>
</dbReference>
<keyword evidence="2" id="KW-0067">ATP-binding</keyword>
<dbReference type="InterPro" id="IPR002078">
    <property type="entry name" value="Sigma_54_int"/>
</dbReference>
<dbReference type="InterPro" id="IPR009057">
    <property type="entry name" value="Homeodomain-like_sf"/>
</dbReference>
<dbReference type="SUPFAM" id="SSF52540">
    <property type="entry name" value="P-loop containing nucleoside triphosphate hydrolases"/>
    <property type="match status" value="1"/>
</dbReference>
<dbReference type="InterPro" id="IPR013767">
    <property type="entry name" value="PAS_fold"/>
</dbReference>
<dbReference type="GO" id="GO:0006355">
    <property type="term" value="P:regulation of DNA-templated transcription"/>
    <property type="evidence" value="ECO:0007669"/>
    <property type="project" value="InterPro"/>
</dbReference>
<dbReference type="InterPro" id="IPR058031">
    <property type="entry name" value="AAA_lid_NorR"/>
</dbReference>
<dbReference type="FunFam" id="3.40.50.300:FF:000006">
    <property type="entry name" value="DNA-binding transcriptional regulator NtrC"/>
    <property type="match status" value="1"/>
</dbReference>
<dbReference type="EMBL" id="CP003221">
    <property type="protein sequence ID" value="EGJ50162.1"/>
    <property type="molecule type" value="Genomic_DNA"/>
</dbReference>
<evidence type="ECO:0000259" key="7">
    <source>
        <dbReference type="PROSITE" id="PS50112"/>
    </source>
</evidence>
<accession>F3Z2C2</accession>